<feature type="compositionally biased region" description="Basic and acidic residues" evidence="13">
    <location>
        <begin position="514"/>
        <end position="524"/>
    </location>
</feature>
<evidence type="ECO:0000259" key="15">
    <source>
        <dbReference type="PROSITE" id="PS51461"/>
    </source>
</evidence>
<dbReference type="GO" id="GO:0005581">
    <property type="term" value="C:collagen trimer"/>
    <property type="evidence" value="ECO:0007669"/>
    <property type="project" value="UniProtKB-KW"/>
</dbReference>
<dbReference type="Pfam" id="PF01391">
    <property type="entry name" value="Collagen"/>
    <property type="match status" value="8"/>
</dbReference>
<dbReference type="Gene3D" id="2.60.120.200">
    <property type="match status" value="1"/>
</dbReference>
<keyword evidence="6" id="KW-0677">Repeat</keyword>
<dbReference type="InterPro" id="IPR000885">
    <property type="entry name" value="Fib_collagen_C"/>
</dbReference>
<dbReference type="SUPFAM" id="SSF49899">
    <property type="entry name" value="Concanavalin A-like lectins/glucanases"/>
    <property type="match status" value="1"/>
</dbReference>
<evidence type="ECO:0000256" key="2">
    <source>
        <dbReference type="ARBA" id="ARBA00022525"/>
    </source>
</evidence>
<feature type="compositionally biased region" description="Basic and acidic residues" evidence="13">
    <location>
        <begin position="1415"/>
        <end position="1427"/>
    </location>
</feature>
<feature type="compositionally biased region" description="Low complexity" evidence="13">
    <location>
        <begin position="880"/>
        <end position="898"/>
    </location>
</feature>
<dbReference type="InterPro" id="IPR048287">
    <property type="entry name" value="TSPN-like_N"/>
</dbReference>
<dbReference type="Gene3D" id="2.60.120.1000">
    <property type="match status" value="1"/>
</dbReference>
<dbReference type="InterPro" id="IPR008160">
    <property type="entry name" value="Collagen"/>
</dbReference>
<evidence type="ECO:0000256" key="11">
    <source>
        <dbReference type="ARBA" id="ARBA00057896"/>
    </source>
</evidence>
<evidence type="ECO:0000256" key="14">
    <source>
        <dbReference type="SAM" id="SignalP"/>
    </source>
</evidence>
<evidence type="ECO:0000313" key="16">
    <source>
        <dbReference type="EMBL" id="ELW70611.1"/>
    </source>
</evidence>
<evidence type="ECO:0000256" key="4">
    <source>
        <dbReference type="ARBA" id="ARBA00022723"/>
    </source>
</evidence>
<feature type="compositionally biased region" description="Low complexity" evidence="13">
    <location>
        <begin position="668"/>
        <end position="679"/>
    </location>
</feature>
<evidence type="ECO:0000256" key="13">
    <source>
        <dbReference type="SAM" id="MobiDB-lite"/>
    </source>
</evidence>
<feature type="region of interest" description="Disordered" evidence="13">
    <location>
        <begin position="278"/>
        <end position="311"/>
    </location>
</feature>
<feature type="compositionally biased region" description="Pro residues" evidence="13">
    <location>
        <begin position="609"/>
        <end position="642"/>
    </location>
</feature>
<dbReference type="SMART" id="SM00038">
    <property type="entry name" value="COLFI"/>
    <property type="match status" value="1"/>
</dbReference>
<organism evidence="16 17">
    <name type="scientific">Tupaia chinensis</name>
    <name type="common">Chinese tree shrew</name>
    <name type="synonym">Tupaia belangeri chinensis</name>
    <dbReference type="NCBI Taxonomy" id="246437"/>
    <lineage>
        <taxon>Eukaryota</taxon>
        <taxon>Metazoa</taxon>
        <taxon>Chordata</taxon>
        <taxon>Craniata</taxon>
        <taxon>Vertebrata</taxon>
        <taxon>Euteleostomi</taxon>
        <taxon>Mammalia</taxon>
        <taxon>Eutheria</taxon>
        <taxon>Euarchontoglires</taxon>
        <taxon>Scandentia</taxon>
        <taxon>Tupaiidae</taxon>
        <taxon>Tupaia</taxon>
    </lineage>
</organism>
<dbReference type="InterPro" id="IPR013320">
    <property type="entry name" value="ConA-like_dom_sf"/>
</dbReference>
<dbReference type="FunCoup" id="L9L6J6">
    <property type="interactions" value="109"/>
</dbReference>
<dbReference type="GO" id="GO:0005201">
    <property type="term" value="F:extracellular matrix structural constituent"/>
    <property type="evidence" value="ECO:0007669"/>
    <property type="project" value="InterPro"/>
</dbReference>
<keyword evidence="7" id="KW-0106">Calcium</keyword>
<evidence type="ECO:0000256" key="12">
    <source>
        <dbReference type="ARBA" id="ARBA00067930"/>
    </source>
</evidence>
<feature type="compositionally biased region" description="Low complexity" evidence="13">
    <location>
        <begin position="1073"/>
        <end position="1085"/>
    </location>
</feature>
<dbReference type="InterPro" id="IPR050938">
    <property type="entry name" value="Collagen_Structural_Proteins"/>
</dbReference>
<feature type="region of interest" description="Disordered" evidence="13">
    <location>
        <begin position="1290"/>
        <end position="1710"/>
    </location>
</feature>
<feature type="compositionally biased region" description="Low complexity" evidence="13">
    <location>
        <begin position="1191"/>
        <end position="1200"/>
    </location>
</feature>
<dbReference type="SMART" id="SM00210">
    <property type="entry name" value="TSPN"/>
    <property type="match status" value="1"/>
</dbReference>
<dbReference type="Pfam" id="PF01410">
    <property type="entry name" value="COLFI"/>
    <property type="match status" value="2"/>
</dbReference>
<feature type="signal peptide" evidence="14">
    <location>
        <begin position="1"/>
        <end position="18"/>
    </location>
</feature>
<dbReference type="InParanoid" id="L9L6J6"/>
<evidence type="ECO:0000256" key="10">
    <source>
        <dbReference type="ARBA" id="ARBA00023180"/>
    </source>
</evidence>
<dbReference type="PANTHER" id="PTHR37456:SF6">
    <property type="entry name" value="COLLAGEN ALPHA-1(XXIII) CHAIN-LIKE ISOFORM X2"/>
    <property type="match status" value="1"/>
</dbReference>
<feature type="compositionally biased region" description="Pro residues" evidence="13">
    <location>
        <begin position="1686"/>
        <end position="1704"/>
    </location>
</feature>
<evidence type="ECO:0000256" key="9">
    <source>
        <dbReference type="ARBA" id="ARBA00023157"/>
    </source>
</evidence>
<evidence type="ECO:0000313" key="17">
    <source>
        <dbReference type="Proteomes" id="UP000011518"/>
    </source>
</evidence>
<evidence type="ECO:0000256" key="8">
    <source>
        <dbReference type="ARBA" id="ARBA00023119"/>
    </source>
</evidence>
<reference evidence="17" key="2">
    <citation type="journal article" date="2013" name="Nat. Commun.">
        <title>Genome of the Chinese tree shrew.</title>
        <authorList>
            <person name="Fan Y."/>
            <person name="Huang Z.Y."/>
            <person name="Cao C.C."/>
            <person name="Chen C.S."/>
            <person name="Chen Y.X."/>
            <person name="Fan D.D."/>
            <person name="He J."/>
            <person name="Hou H.L."/>
            <person name="Hu L."/>
            <person name="Hu X.T."/>
            <person name="Jiang X.T."/>
            <person name="Lai R."/>
            <person name="Lang Y.S."/>
            <person name="Liang B."/>
            <person name="Liao S.G."/>
            <person name="Mu D."/>
            <person name="Ma Y.Y."/>
            <person name="Niu Y.Y."/>
            <person name="Sun X.Q."/>
            <person name="Xia J.Q."/>
            <person name="Xiao J."/>
            <person name="Xiong Z.Q."/>
            <person name="Xu L."/>
            <person name="Yang L."/>
            <person name="Zhang Y."/>
            <person name="Zhao W."/>
            <person name="Zhao X.D."/>
            <person name="Zheng Y.T."/>
            <person name="Zhou J.M."/>
            <person name="Zhu Y.B."/>
            <person name="Zhang G.J."/>
            <person name="Wang J."/>
            <person name="Yao Y.G."/>
        </authorList>
    </citation>
    <scope>NUCLEOTIDE SEQUENCE [LARGE SCALE GENOMIC DNA]</scope>
</reference>
<feature type="compositionally biased region" description="Basic and acidic residues" evidence="13">
    <location>
        <begin position="1376"/>
        <end position="1394"/>
    </location>
</feature>
<feature type="compositionally biased region" description="Low complexity" evidence="13">
    <location>
        <begin position="352"/>
        <end position="363"/>
    </location>
</feature>
<feature type="domain" description="Fibrillar collagen NC1" evidence="15">
    <location>
        <begin position="1722"/>
        <end position="1922"/>
    </location>
</feature>
<feature type="region of interest" description="Disordered" evidence="13">
    <location>
        <begin position="880"/>
        <end position="924"/>
    </location>
</feature>
<keyword evidence="5 14" id="KW-0732">Signal</keyword>
<accession>L9L6J6</accession>
<feature type="compositionally biased region" description="Polar residues" evidence="13">
    <location>
        <begin position="430"/>
        <end position="456"/>
    </location>
</feature>
<comment type="subcellular location">
    <subcellularLocation>
        <location evidence="1">Secreted</location>
        <location evidence="1">Extracellular space</location>
        <location evidence="1">Extracellular matrix</location>
    </subcellularLocation>
</comment>
<dbReference type="PROSITE" id="PS51461">
    <property type="entry name" value="NC1_FIB"/>
    <property type="match status" value="1"/>
</dbReference>
<feature type="region of interest" description="Disordered" evidence="13">
    <location>
        <begin position="596"/>
        <end position="680"/>
    </location>
</feature>
<evidence type="ECO:0000256" key="5">
    <source>
        <dbReference type="ARBA" id="ARBA00022729"/>
    </source>
</evidence>
<keyword evidence="8 16" id="KW-0176">Collagen</keyword>
<name>L9L6J6_TUPCH</name>
<feature type="chain" id="PRO_5004000501" description="Collagen alpha-1(XXVII) chain" evidence="14">
    <location>
        <begin position="19"/>
        <end position="1922"/>
    </location>
</feature>
<feature type="compositionally biased region" description="Low complexity" evidence="13">
    <location>
        <begin position="1212"/>
        <end position="1224"/>
    </location>
</feature>
<feature type="region of interest" description="Disordered" evidence="13">
    <location>
        <begin position="1016"/>
        <end position="1245"/>
    </location>
</feature>
<evidence type="ECO:0000256" key="3">
    <source>
        <dbReference type="ARBA" id="ARBA00022530"/>
    </source>
</evidence>
<feature type="compositionally biased region" description="Polar residues" evidence="13">
    <location>
        <begin position="503"/>
        <end position="513"/>
    </location>
</feature>
<keyword evidence="17" id="KW-1185">Reference proteome</keyword>
<keyword evidence="4" id="KW-0479">Metal-binding</keyword>
<feature type="compositionally biased region" description="Gly residues" evidence="13">
    <location>
        <begin position="1174"/>
        <end position="1183"/>
    </location>
</feature>
<feature type="compositionally biased region" description="Polar residues" evidence="13">
    <location>
        <begin position="372"/>
        <end position="381"/>
    </location>
</feature>
<reference evidence="17" key="1">
    <citation type="submission" date="2012-07" db="EMBL/GenBank/DDBJ databases">
        <title>Genome of the Chinese tree shrew, a rising model animal genetically related to primates.</title>
        <authorList>
            <person name="Zhang G."/>
            <person name="Fan Y."/>
            <person name="Yao Y."/>
            <person name="Huang Z."/>
        </authorList>
    </citation>
    <scope>NUCLEOTIDE SEQUENCE [LARGE SCALE GENOMIC DNA]</scope>
</reference>
<feature type="compositionally biased region" description="Low complexity" evidence="13">
    <location>
        <begin position="1098"/>
        <end position="1107"/>
    </location>
</feature>
<dbReference type="EMBL" id="KB320489">
    <property type="protein sequence ID" value="ELW70611.1"/>
    <property type="molecule type" value="Genomic_DNA"/>
</dbReference>
<keyword evidence="2" id="KW-0964">Secreted</keyword>
<gene>
    <name evidence="16" type="ORF">TREES_T100003845</name>
</gene>
<dbReference type="FunFam" id="2.60.120.200:FF:000085">
    <property type="entry name" value="collagen alpha-1(XXVII) chain isoform X1"/>
    <property type="match status" value="1"/>
</dbReference>
<keyword evidence="3" id="KW-0272">Extracellular matrix</keyword>
<keyword evidence="10" id="KW-0325">Glycoprotein</keyword>
<dbReference type="GO" id="GO:0046872">
    <property type="term" value="F:metal ion binding"/>
    <property type="evidence" value="ECO:0007669"/>
    <property type="project" value="UniProtKB-KW"/>
</dbReference>
<feature type="region of interest" description="Disordered" evidence="13">
    <location>
        <begin position="342"/>
        <end position="558"/>
    </location>
</feature>
<sequence>GFLFTWILVAFACHLASAQGTPEDVDVLQRLGLRWTKAGAGRSPVPPGVIPFQSGFIFTQRARLQAPTAAVLPAALGTELAVVLSLCSHRVNHAFLFAVRSRERKLQLGLQFLPGKMVLHLGPRRSVAFDLDVHDGRWHHLALELRGRTVTLVTACGQRRMPVPLPFHRDPELDPEGSFLFGKMSPHAVQFEGALCQFSVLPVTRVAHNYCTHLRKQCGQADAYRPQLGPLLPQDAGRSSPFQTDLARLGLENLTTVTPALGSRAAGRGPRVTVVPTMATKPHRTSPTDPHQHLTAEAPARTPLPPAKLPASKALPRLLPASVAASARTAPSAALWKITATQMPRSPPTKPSAPSAPVVPAQNPHRDLKTAAPSSTRSAPPTQKPVLPTSLPAPAKVLRPAGKLGQRPPPPSAQPLLPTAGSVRKPVPTVAQTEARLTSRASKPASASTSTHTAPWTTILLPSPAPHPGSTRTTQPPASVVPPALGTRTPRTAPPTLDPGSAPTGSKKPTGSEASKEAGPERGLRKPVPFGPGKAAGDAPLNHPTTRPSPRQPPATRHTTPALVLAPARLLSSSPRPTSSGYSFFHLAGPTPFPLLMGPPGPKGDCGLPGPPGLPGLPGPPGARGPRGPPGPYGNPGLPGPPGAKGQKGDPGLSPGKAHDGTKGDMGLPGLSGNPGPLGRKLGPQLPSLWAIWFSSGQLRDLLAPCCPCSMGPCGIGGLENSVPFLSPPPSMAGTGHTSHLTVQALTEAVAVCKLGNVMFSGSENTKGLLLPVHFPSGLQRSLMDEAVLGLLFLGSQEKLGVHGNSQGPSGSSDQERPGTVVFWSLHYPGAGVVGGAKCVCLCKFLYGHGAYTRLGMSARLSCGLTCQKVVVGYKGYPGPAGHPGEQGQPGPEGSPGAKGYPGRQGLPGPVGDPGPKGSRGVVQLPRVPGRMQQAVAVTGGAQAAGMDGYIGLPGLFGLPGADGERGFPGDFGERGPPGLDGSPGELGLPGPPGVPGLIGDMGALGPIGYPGPKGMKGLTGSVGEPGLKGDKGKVGDKGSLGFPGPPGPEGFPGDIGPPGDNGPEGTKGKPGARGLPGPRGQLGPEGDEGPMGPPGAPGLEGQPGRKGFPGRPGPDGLKGEPGNPGRPGPVGEQGLLGFIGLVGEPGIVGEKGDRGVMGPPGPPGPKGSMGHPGMPGGVGNSGEPGPLGPPGSRGAPGMRGAKGRRGPRGPDGPAGEQGSKGQKGPPGPQGRPGQPGQQVCPAQAKLAPPHSCFVTGASNDPQMSSRVRLESAATQAREAFLASLVPRGPLAPRASQENRSELVEGDLGPLGTPGEQGLIGQRGEPGLEGDSGPMGPDGMKGDLGPLGTPGEQGLIGQRGEPGLEGDSGPMGPDGMKGDRGDPGPDGEHGEKGQEGLTGEDGPPGPPGIPGVRGPEGKPGKQGEKGRTGAKGAKGYQGQLGEMGVPGDPGPPGTPGPKGSRGSLGPTGAPGRMGAQGEPGLAGYDGEQGEDGKAEGPPGPPGDRGPVGDRGDRGEPGDPGYPGQEGVPGLRGKPGQQGRPGPKGKQGKAGAPGRRGIQGLQGLPGPRGVVGRQGLEGAAGPDGFPGRDGQAGPQGEQGDDGDPGLMGPAGKRGNPGVAGLPGAQGPPGFKGDSGEMGFPGIAGLFGPKGPPGDVGFKGIQGPRGPPGLMGKGGLIGPLGTLGPSGLPGPPGPRGRPGPPGPPGGPIQFGSSYPERLVLDQGGEIFKTLHYLSNLIQSIKTPLGTKENPARVCRDLMDCEQKMADGTYWVDPNLGCSSDTIEVSCNFTHGGQTCLKPITASKVEFAISRVQMNFLHLLSSEVTQHITIHCLNMTVWQEGPGRTPARQAVRFRAWNGQVFEAGGQFRPEVSMDGCKVQDGRWHQTLFTFRTQDPQQLPIVSVDNLPPASSGKQYRLEVGPACFL</sequence>
<feature type="compositionally biased region" description="Low complexity" evidence="13">
    <location>
        <begin position="1531"/>
        <end position="1540"/>
    </location>
</feature>
<proteinExistence type="predicted"/>
<evidence type="ECO:0000256" key="1">
    <source>
        <dbReference type="ARBA" id="ARBA00004498"/>
    </source>
</evidence>
<dbReference type="Proteomes" id="UP000011518">
    <property type="component" value="Unassembled WGS sequence"/>
</dbReference>
<keyword evidence="9" id="KW-1015">Disulfide bond</keyword>
<feature type="compositionally biased region" description="Basic and acidic residues" evidence="13">
    <location>
        <begin position="1506"/>
        <end position="1516"/>
    </location>
</feature>
<dbReference type="STRING" id="246437.L9L6J6"/>
<dbReference type="PANTHER" id="PTHR37456">
    <property type="entry name" value="SI:CH211-266K2.1"/>
    <property type="match status" value="1"/>
</dbReference>
<evidence type="ECO:0000256" key="7">
    <source>
        <dbReference type="ARBA" id="ARBA00022837"/>
    </source>
</evidence>
<dbReference type="FunFam" id="2.60.120.1000:FF:000011">
    <property type="entry name" value="Collagen alpha-1(XXVII) chain"/>
    <property type="match status" value="1"/>
</dbReference>
<protein>
    <recommendedName>
        <fullName evidence="12">Collagen alpha-1(XXVII) chain</fullName>
    </recommendedName>
</protein>
<feature type="compositionally biased region" description="Low complexity" evidence="13">
    <location>
        <begin position="1052"/>
        <end position="1065"/>
    </location>
</feature>
<feature type="compositionally biased region" description="Basic and acidic residues" evidence="13">
    <location>
        <begin position="1028"/>
        <end position="1037"/>
    </location>
</feature>
<dbReference type="eggNOG" id="KOG3544">
    <property type="taxonomic scope" value="Eukaryota"/>
</dbReference>
<evidence type="ECO:0000256" key="6">
    <source>
        <dbReference type="ARBA" id="ARBA00022737"/>
    </source>
</evidence>
<feature type="compositionally biased region" description="Gly residues" evidence="13">
    <location>
        <begin position="1667"/>
        <end position="1676"/>
    </location>
</feature>
<comment type="function">
    <text evidence="11">Plays a role during the calcification of cartilage and the transition of cartilage to bone.</text>
</comment>
<feature type="non-terminal residue" evidence="16">
    <location>
        <position position="1"/>
    </location>
</feature>